<feature type="region of interest" description="Disordered" evidence="10">
    <location>
        <begin position="388"/>
        <end position="428"/>
    </location>
</feature>
<keyword evidence="7" id="KW-0539">Nucleus</keyword>
<evidence type="ECO:0000256" key="9">
    <source>
        <dbReference type="SAM" id="Coils"/>
    </source>
</evidence>
<dbReference type="GO" id="GO:0034605">
    <property type="term" value="P:cellular response to heat"/>
    <property type="evidence" value="ECO:0007669"/>
    <property type="project" value="TreeGrafter"/>
</dbReference>
<dbReference type="SMART" id="SM00415">
    <property type="entry name" value="HSF"/>
    <property type="match status" value="1"/>
</dbReference>
<dbReference type="PRINTS" id="PR00056">
    <property type="entry name" value="HSFDOMAIN"/>
</dbReference>
<feature type="compositionally biased region" description="Basic and acidic residues" evidence="10">
    <location>
        <begin position="390"/>
        <end position="428"/>
    </location>
</feature>
<keyword evidence="9" id="KW-0175">Coiled coil</keyword>
<dbReference type="EMBL" id="GILB01012499">
    <property type="protein sequence ID" value="NUU92832.1"/>
    <property type="molecule type" value="Transcribed_RNA"/>
</dbReference>
<feature type="compositionally biased region" description="Polar residues" evidence="10">
    <location>
        <begin position="340"/>
        <end position="349"/>
    </location>
</feature>
<reference evidence="12" key="1">
    <citation type="submission" date="2020-03" db="EMBL/GenBank/DDBJ databases">
        <authorList>
            <person name="Zhang R."/>
        </authorList>
    </citation>
    <scope>NUCLEOTIDE SEQUENCE</scope>
</reference>
<keyword evidence="2" id="KW-0597">Phosphoprotein</keyword>
<evidence type="ECO:0000256" key="7">
    <source>
        <dbReference type="ARBA" id="ARBA00023242"/>
    </source>
</evidence>
<keyword evidence="4" id="KW-0346">Stress response</keyword>
<evidence type="ECO:0000256" key="4">
    <source>
        <dbReference type="ARBA" id="ARBA00023016"/>
    </source>
</evidence>
<evidence type="ECO:0000256" key="8">
    <source>
        <dbReference type="ARBA" id="ARBA00061350"/>
    </source>
</evidence>
<dbReference type="Pfam" id="PF00447">
    <property type="entry name" value="HSF_DNA-bind"/>
    <property type="match status" value="1"/>
</dbReference>
<feature type="region of interest" description="Disordered" evidence="10">
    <location>
        <begin position="285"/>
        <end position="316"/>
    </location>
</feature>
<feature type="region of interest" description="Disordered" evidence="10">
    <location>
        <begin position="331"/>
        <end position="356"/>
    </location>
</feature>
<dbReference type="GO" id="GO:0000978">
    <property type="term" value="F:RNA polymerase II cis-regulatory region sequence-specific DNA binding"/>
    <property type="evidence" value="ECO:0007669"/>
    <property type="project" value="TreeGrafter"/>
</dbReference>
<dbReference type="GO" id="GO:0003700">
    <property type="term" value="F:DNA-binding transcription factor activity"/>
    <property type="evidence" value="ECO:0007669"/>
    <property type="project" value="InterPro"/>
</dbReference>
<evidence type="ECO:0000313" key="12">
    <source>
        <dbReference type="EMBL" id="NUU92832.1"/>
    </source>
</evidence>
<feature type="domain" description="HSF-type DNA-binding" evidence="11">
    <location>
        <begin position="54"/>
        <end position="78"/>
    </location>
</feature>
<comment type="similarity">
    <text evidence="8">Belongs to the HSF family. Class A subfamily.</text>
</comment>
<dbReference type="InterPro" id="IPR000232">
    <property type="entry name" value="HSF_DNA-bd"/>
</dbReference>
<name>A0A6M2F5I2_9ROSI</name>
<dbReference type="PANTHER" id="PTHR10015:SF445">
    <property type="entry name" value="HEAT STRESS TRANSCRIPTION FACTOR A-4B-LIKE"/>
    <property type="match status" value="1"/>
</dbReference>
<organism evidence="12">
    <name type="scientific">Populus davidiana</name>
    <dbReference type="NCBI Taxonomy" id="266767"/>
    <lineage>
        <taxon>Eukaryota</taxon>
        <taxon>Viridiplantae</taxon>
        <taxon>Streptophyta</taxon>
        <taxon>Embryophyta</taxon>
        <taxon>Tracheophyta</taxon>
        <taxon>Spermatophyta</taxon>
        <taxon>Magnoliopsida</taxon>
        <taxon>eudicotyledons</taxon>
        <taxon>Gunneridae</taxon>
        <taxon>Pentapetalae</taxon>
        <taxon>rosids</taxon>
        <taxon>fabids</taxon>
        <taxon>Malpighiales</taxon>
        <taxon>Salicaceae</taxon>
        <taxon>Saliceae</taxon>
        <taxon>Populus</taxon>
    </lineage>
</organism>
<evidence type="ECO:0000256" key="1">
    <source>
        <dbReference type="ARBA" id="ARBA00004123"/>
    </source>
</evidence>
<evidence type="ECO:0000256" key="6">
    <source>
        <dbReference type="ARBA" id="ARBA00023163"/>
    </source>
</evidence>
<dbReference type="PANTHER" id="PTHR10015">
    <property type="entry name" value="HEAT SHOCK TRANSCRIPTION FACTOR"/>
    <property type="match status" value="1"/>
</dbReference>
<comment type="subcellular location">
    <subcellularLocation>
        <location evidence="1">Nucleus</location>
    </subcellularLocation>
</comment>
<keyword evidence="6" id="KW-0804">Transcription</keyword>
<evidence type="ECO:0000256" key="5">
    <source>
        <dbReference type="ARBA" id="ARBA00023125"/>
    </source>
</evidence>
<dbReference type="GO" id="GO:0006357">
    <property type="term" value="P:regulation of transcription by RNA polymerase II"/>
    <property type="evidence" value="ECO:0007669"/>
    <property type="project" value="TreeGrafter"/>
</dbReference>
<feature type="compositionally biased region" description="Low complexity" evidence="10">
    <location>
        <begin position="297"/>
        <end position="307"/>
    </location>
</feature>
<feature type="coiled-coil region" evidence="9">
    <location>
        <begin position="119"/>
        <end position="160"/>
    </location>
</feature>
<dbReference type="AlphaFoldDB" id="A0A6M2F5I2"/>
<dbReference type="Gene3D" id="1.10.10.10">
    <property type="entry name" value="Winged helix-like DNA-binding domain superfamily/Winged helix DNA-binding domain"/>
    <property type="match status" value="1"/>
</dbReference>
<accession>A0A6M2F5I2</accession>
<proteinExistence type="inferred from homology"/>
<keyword evidence="3" id="KW-0805">Transcription regulation</keyword>
<evidence type="ECO:0000256" key="2">
    <source>
        <dbReference type="ARBA" id="ARBA00022553"/>
    </source>
</evidence>
<dbReference type="InterPro" id="IPR036388">
    <property type="entry name" value="WH-like_DNA-bd_sf"/>
</dbReference>
<evidence type="ECO:0000259" key="11">
    <source>
        <dbReference type="PROSITE" id="PS00434"/>
    </source>
</evidence>
<sequence length="452" mass="51855">MDGSQSNSSNAPPPFLTKTYDMVDDPLTNSVVSWSHSGCSFVVWNPPEFAQDLLPKYFKHNNFSSFVRQLNTYGFRKIDPDQWEFGNEEFIRGQRHLLKNIHRRKPVHSHSMQNHGIISPLAETEKQEYEKEINRLKHDKNELELELQRNEAEKQGFEFQIVSLGERLQSMECRQKQLMSFLAQLMQKPEFASLLMQQSEYHNKKRKLLKLDYFQGDYKEEENENLCSPIANLDGLPAPMLHPESVEKLDSSLKFLEDFLYAVGESFSEEVCHVGGRSQPSMVTVRELSPSSADGEPWSPRSFPSSPHSRDIRSSPELARCINNVVRQTTPGYLGEDTMPESSQLQANYKHSRAPASETIQAPPLEMKSSTVVNGANDLFWQHFLTEAPGPHDEQESGPHDEQESEGRTERRITDDMRSNTKPDSHERSWWNANYIDNLAKNMGHIATAERS</sequence>
<protein>
    <recommendedName>
        <fullName evidence="11">HSF-type DNA-binding domain-containing protein</fullName>
    </recommendedName>
</protein>
<keyword evidence="5" id="KW-0238">DNA-binding</keyword>
<dbReference type="PROSITE" id="PS00434">
    <property type="entry name" value="HSF_DOMAIN"/>
    <property type="match status" value="1"/>
</dbReference>
<dbReference type="InterPro" id="IPR036390">
    <property type="entry name" value="WH_DNA-bd_sf"/>
</dbReference>
<dbReference type="GO" id="GO:0005634">
    <property type="term" value="C:nucleus"/>
    <property type="evidence" value="ECO:0007669"/>
    <property type="project" value="UniProtKB-SubCell"/>
</dbReference>
<dbReference type="FunFam" id="1.10.10.10:FF:000057">
    <property type="entry name" value="Heat shock transcription factor 1"/>
    <property type="match status" value="1"/>
</dbReference>
<evidence type="ECO:0000256" key="3">
    <source>
        <dbReference type="ARBA" id="ARBA00023015"/>
    </source>
</evidence>
<dbReference type="SUPFAM" id="SSF46785">
    <property type="entry name" value="Winged helix' DNA-binding domain"/>
    <property type="match status" value="1"/>
</dbReference>
<evidence type="ECO:0000256" key="10">
    <source>
        <dbReference type="SAM" id="MobiDB-lite"/>
    </source>
</evidence>